<dbReference type="AlphaFoldDB" id="A0A6J6SQW5"/>
<evidence type="ECO:0000313" key="8">
    <source>
        <dbReference type="EMBL" id="CAB4912819.1"/>
    </source>
</evidence>
<feature type="transmembrane region" description="Helical" evidence="6">
    <location>
        <begin position="265"/>
        <end position="285"/>
    </location>
</feature>
<dbReference type="PANTHER" id="PTHR39087">
    <property type="entry name" value="UPF0104 MEMBRANE PROTEIN MJ1595"/>
    <property type="match status" value="1"/>
</dbReference>
<keyword evidence="3 6" id="KW-0812">Transmembrane</keyword>
<evidence type="ECO:0000256" key="1">
    <source>
        <dbReference type="ARBA" id="ARBA00004651"/>
    </source>
</evidence>
<name>A0A6J6SQW5_9ZZZZ</name>
<evidence type="ECO:0000313" key="7">
    <source>
        <dbReference type="EMBL" id="CAB4737301.1"/>
    </source>
</evidence>
<dbReference type="EMBL" id="CAFBMH010000058">
    <property type="protein sequence ID" value="CAB4912819.1"/>
    <property type="molecule type" value="Genomic_DNA"/>
</dbReference>
<keyword evidence="2" id="KW-1003">Cell membrane</keyword>
<keyword evidence="5 6" id="KW-0472">Membrane</keyword>
<gene>
    <name evidence="7" type="ORF">UFOPK2754_00913</name>
    <name evidence="8" type="ORF">UFOPK3543_01621</name>
</gene>
<protein>
    <submittedName>
        <fullName evidence="7">Unannotated protein</fullName>
    </submittedName>
</protein>
<dbReference type="Pfam" id="PF03706">
    <property type="entry name" value="LPG_synthase_TM"/>
    <property type="match status" value="1"/>
</dbReference>
<comment type="subcellular location">
    <subcellularLocation>
        <location evidence="1">Cell membrane</location>
        <topology evidence="1">Multi-pass membrane protein</topology>
    </subcellularLocation>
</comment>
<feature type="transmembrane region" description="Helical" evidence="6">
    <location>
        <begin position="37"/>
        <end position="55"/>
    </location>
</feature>
<organism evidence="7">
    <name type="scientific">freshwater metagenome</name>
    <dbReference type="NCBI Taxonomy" id="449393"/>
    <lineage>
        <taxon>unclassified sequences</taxon>
        <taxon>metagenomes</taxon>
        <taxon>ecological metagenomes</taxon>
    </lineage>
</organism>
<feature type="transmembrane region" description="Helical" evidence="6">
    <location>
        <begin position="116"/>
        <end position="134"/>
    </location>
</feature>
<sequence length="338" mass="35193">MTSPSPDPEDLLEIADLAPSAATAVGEISGRWRVATWLRHATTIVALGVVVTVLLLNAKRSESALTTIAHARPAWIVAVAGVAAVTYAMAAACTIGSTTVRLARGRTVVMQVASSFVNRFVPGGVGGAVLNVRYLERAGARRSEAVTANALNNVAGLAVHLALFLGLLPFFGGLQRDVDPPDDAGAYVAILVGLVVVGAAVWIRWIPQHWKGHLRVMQLAASDVLRDPRRLTLLLLGSAGVTLAHGAGLWCALRSVDAHVTPTDVMVVYLVAAAAASISPTPGGLGAIEVALVTGLTRTGTPTTAAAAAVVIYRLVTYWLPVLPGLVAFRRLRRIGAI</sequence>
<evidence type="ECO:0000256" key="6">
    <source>
        <dbReference type="SAM" id="Phobius"/>
    </source>
</evidence>
<evidence type="ECO:0000256" key="4">
    <source>
        <dbReference type="ARBA" id="ARBA00022989"/>
    </source>
</evidence>
<feature type="transmembrane region" description="Helical" evidence="6">
    <location>
        <begin position="305"/>
        <end position="329"/>
    </location>
</feature>
<feature type="transmembrane region" description="Helical" evidence="6">
    <location>
        <begin position="75"/>
        <end position="95"/>
    </location>
</feature>
<dbReference type="EMBL" id="CAEZYR010000025">
    <property type="protein sequence ID" value="CAB4737301.1"/>
    <property type="molecule type" value="Genomic_DNA"/>
</dbReference>
<feature type="transmembrane region" description="Helical" evidence="6">
    <location>
        <begin position="154"/>
        <end position="174"/>
    </location>
</feature>
<reference evidence="7" key="1">
    <citation type="submission" date="2020-05" db="EMBL/GenBank/DDBJ databases">
        <authorList>
            <person name="Chiriac C."/>
            <person name="Salcher M."/>
            <person name="Ghai R."/>
            <person name="Kavagutti S V."/>
        </authorList>
    </citation>
    <scope>NUCLEOTIDE SEQUENCE</scope>
</reference>
<proteinExistence type="predicted"/>
<feature type="transmembrane region" description="Helical" evidence="6">
    <location>
        <begin position="231"/>
        <end position="253"/>
    </location>
</feature>
<dbReference type="GO" id="GO:0005886">
    <property type="term" value="C:plasma membrane"/>
    <property type="evidence" value="ECO:0007669"/>
    <property type="project" value="UniProtKB-SubCell"/>
</dbReference>
<keyword evidence="4 6" id="KW-1133">Transmembrane helix</keyword>
<dbReference type="PANTHER" id="PTHR39087:SF2">
    <property type="entry name" value="UPF0104 MEMBRANE PROTEIN MJ1595"/>
    <property type="match status" value="1"/>
</dbReference>
<evidence type="ECO:0000256" key="5">
    <source>
        <dbReference type="ARBA" id="ARBA00023136"/>
    </source>
</evidence>
<dbReference type="InterPro" id="IPR022791">
    <property type="entry name" value="L-PG_synthase/AglD"/>
</dbReference>
<evidence type="ECO:0000256" key="3">
    <source>
        <dbReference type="ARBA" id="ARBA00022692"/>
    </source>
</evidence>
<dbReference type="NCBIfam" id="TIGR00374">
    <property type="entry name" value="flippase-like domain"/>
    <property type="match status" value="1"/>
</dbReference>
<accession>A0A6J6SQW5</accession>
<feature type="transmembrane region" description="Helical" evidence="6">
    <location>
        <begin position="186"/>
        <end position="205"/>
    </location>
</feature>
<evidence type="ECO:0000256" key="2">
    <source>
        <dbReference type="ARBA" id="ARBA00022475"/>
    </source>
</evidence>